<accession>A0ABV7ZJ13</accession>
<dbReference type="RefSeq" id="WP_158653069.1">
    <property type="nucleotide sequence ID" value="NZ_FZMF01000008.1"/>
</dbReference>
<sequence>MHILRWLSVVAVLGCLSAENSGFYAQVGFQYSHGIQANGTSKQGIQEVQTFTPKTIKISDVFPWGGAGGHIPQASTIQFPDSKNNPYTNVSNALNNIASWNGQADMNIQVDKTNYSDNRPSLINAWVSSTLEYFDQANRDNPALAIGALLHALSTLSSDIAVQNLGQSPQVKIDVDQFSVLEKEAKSVLGDTFITGNVTFEQLQAQMRSLENAASTLSNQLFSALTSVNQDKLVVPDNRKNITDALLNSIGGTQAGAQAAQIALQKYYQNNRSEFFNVHTSTTKKFLSAMQYRHANVNFYGVDMQVGYKQFFGKKRRWGVRYYGSFSYNGGRVGKGAYSVNNFAYGVGVDALYNFSENTDSTRTHGIFFGLMLIGTSWSTNSSTLKTMITNCKNDSACQVHMGTSYFQLPLNFGFRSNIDRHNGFEVGMRIPLLPILNYYATTATNYGQAGVYKEQIGFRRDVSFYCNYVYNFNF</sequence>
<protein>
    <submittedName>
        <fullName evidence="1">Outer membrane protein</fullName>
    </submittedName>
</protein>
<dbReference type="EMBL" id="JBHRZO010000048">
    <property type="protein sequence ID" value="MFC3848274.1"/>
    <property type="molecule type" value="Genomic_DNA"/>
</dbReference>
<reference evidence="2" key="1">
    <citation type="journal article" date="2019" name="Int. J. Syst. Evol. Microbiol.">
        <title>The Global Catalogue of Microorganisms (GCM) 10K type strain sequencing project: providing services to taxonomists for standard genome sequencing and annotation.</title>
        <authorList>
            <consortium name="The Broad Institute Genomics Platform"/>
            <consortium name="The Broad Institute Genome Sequencing Center for Infectious Disease"/>
            <person name="Wu L."/>
            <person name="Ma J."/>
        </authorList>
    </citation>
    <scope>NUCLEOTIDE SEQUENCE [LARGE SCALE GENOMIC DNA]</scope>
    <source>
        <strain evidence="2">CCUG 53816</strain>
    </source>
</reference>
<dbReference type="Pfam" id="PF01856">
    <property type="entry name" value="HP_OMP"/>
    <property type="match status" value="1"/>
</dbReference>
<comment type="caution">
    <text evidence="1">The sequence shown here is derived from an EMBL/GenBank/DDBJ whole genome shotgun (WGS) entry which is preliminary data.</text>
</comment>
<keyword evidence="2" id="KW-1185">Reference proteome</keyword>
<proteinExistence type="predicted"/>
<evidence type="ECO:0000313" key="2">
    <source>
        <dbReference type="Proteomes" id="UP001595783"/>
    </source>
</evidence>
<dbReference type="PRINTS" id="PR01776">
    <property type="entry name" value="HPOMPFAMILY"/>
</dbReference>
<name>A0ABV7ZJ13_9HELI</name>
<organism evidence="1 2">
    <name type="scientific">Helicobacter baculiformis</name>
    <dbReference type="NCBI Taxonomy" id="427351"/>
    <lineage>
        <taxon>Bacteria</taxon>
        <taxon>Pseudomonadati</taxon>
        <taxon>Campylobacterota</taxon>
        <taxon>Epsilonproteobacteria</taxon>
        <taxon>Campylobacterales</taxon>
        <taxon>Helicobacteraceae</taxon>
        <taxon>Helicobacter</taxon>
    </lineage>
</organism>
<gene>
    <name evidence="1" type="ORF">ACFOPX_07080</name>
</gene>
<dbReference type="InterPro" id="IPR002718">
    <property type="entry name" value="OMP_Helicobacter"/>
</dbReference>
<dbReference type="Proteomes" id="UP001595783">
    <property type="component" value="Unassembled WGS sequence"/>
</dbReference>
<evidence type="ECO:0000313" key="1">
    <source>
        <dbReference type="EMBL" id="MFC3848274.1"/>
    </source>
</evidence>